<proteinExistence type="predicted"/>
<gene>
    <name evidence="1" type="ORF">Tci_931541</name>
</gene>
<protein>
    <submittedName>
        <fullName evidence="1">Uncharacterized protein</fullName>
    </submittedName>
</protein>
<reference evidence="1" key="1">
    <citation type="journal article" date="2019" name="Sci. Rep.">
        <title>Draft genome of Tanacetum cinerariifolium, the natural source of mosquito coil.</title>
        <authorList>
            <person name="Yamashiro T."/>
            <person name="Shiraishi A."/>
            <person name="Satake H."/>
            <person name="Nakayama K."/>
        </authorList>
    </citation>
    <scope>NUCLEOTIDE SEQUENCE</scope>
</reference>
<accession>A0A699XHQ4</accession>
<organism evidence="1">
    <name type="scientific">Tanacetum cinerariifolium</name>
    <name type="common">Dalmatian daisy</name>
    <name type="synonym">Chrysanthemum cinerariifolium</name>
    <dbReference type="NCBI Taxonomy" id="118510"/>
    <lineage>
        <taxon>Eukaryota</taxon>
        <taxon>Viridiplantae</taxon>
        <taxon>Streptophyta</taxon>
        <taxon>Embryophyta</taxon>
        <taxon>Tracheophyta</taxon>
        <taxon>Spermatophyta</taxon>
        <taxon>Magnoliopsida</taxon>
        <taxon>eudicotyledons</taxon>
        <taxon>Gunneridae</taxon>
        <taxon>Pentapetalae</taxon>
        <taxon>asterids</taxon>
        <taxon>campanulids</taxon>
        <taxon>Asterales</taxon>
        <taxon>Asteraceae</taxon>
        <taxon>Asteroideae</taxon>
        <taxon>Anthemideae</taxon>
        <taxon>Anthemidinae</taxon>
        <taxon>Tanacetum</taxon>
    </lineage>
</organism>
<name>A0A699XHQ4_TANCI</name>
<dbReference type="AlphaFoldDB" id="A0A699XHQ4"/>
<evidence type="ECO:0000313" key="1">
    <source>
        <dbReference type="EMBL" id="GFD59572.1"/>
    </source>
</evidence>
<comment type="caution">
    <text evidence="1">The sequence shown here is derived from an EMBL/GenBank/DDBJ whole genome shotgun (WGS) entry which is preliminary data.</text>
</comment>
<feature type="non-terminal residue" evidence="1">
    <location>
        <position position="39"/>
    </location>
</feature>
<sequence>MVMVKIGGDGEDRWRSVEIDADGGSRWRSLVMVVNCGGW</sequence>
<dbReference type="EMBL" id="BKCJ011866742">
    <property type="protein sequence ID" value="GFD59572.1"/>
    <property type="molecule type" value="Genomic_DNA"/>
</dbReference>